<dbReference type="InterPro" id="IPR023214">
    <property type="entry name" value="HAD_sf"/>
</dbReference>
<dbReference type="PROSITE" id="PS01047">
    <property type="entry name" value="HMA_1"/>
    <property type="match status" value="1"/>
</dbReference>
<sequence length="748" mass="80765">MESNQTEGEKKEKKEKETKLRIGGMHCASCVNTVSGALKNVKGVSEAEVNLATSSAKIIMDGNVRLKEVVRAVRKAGYDVVTSRATLKVNVLPEDMSKVRTFVESLPGVIQALDNPGLGTINVEFNPEETSATEIAEKLTSSGYSAKVIESGKEEDVARKDFKDREIRLIVGIVLLPFILLTHGILQLILSIPVQFFSGSTFHKGFIRATLNKNANMDTLISLASNILWFSSLYFLALGKTTFFDVSSMLITFVLIGKTLESYLKYKISTQVKVPEMIAIKKDGSKVNAKELKSGDVVVIKSGENIPADGIVEEGQGLVDESIVTGESQPVLKTKGDRLLTGSMMVSGYIEEYVTTPFERTYINTVVQTLREAYNARVSMQRIADKASAIFTPIILSISGITFGIWFAITGNAVAAMLFGVSVLAAACPCALGLATPMAILVKVNRAMKKGIIIKNGSSLENITKVNAVILDKTGTVTSGTYRIENVKEFVKDAFSMASALEKRSSHPIAKAFPPSNLEVTSFEEFIGNGIYGVVNGHDVIVGKPNFVKSNCNWDKDEGDLMVCIDGNAGASITLKEEIRNGAKELVDYLKKRGIKVIIATGDESKSSDQVASYLGVELHKGMSPDDKGELISKLKESYKVLFVGDGVNDALAMKEADVGVAVSSGSDIAKAAGDVVIRDLSQLSELFKLGESTEAKVKQNLAWAFGYNALMVPLASGIFYPLLWLPPEFAALAMSFSSVIVSTWSLL</sequence>
<keyword evidence="13" id="KW-1185">Reference proteome</keyword>
<feature type="transmembrane region" description="Helical" evidence="10">
    <location>
        <begin position="169"/>
        <end position="190"/>
    </location>
</feature>
<dbReference type="InterPro" id="IPR036163">
    <property type="entry name" value="HMA_dom_sf"/>
</dbReference>
<dbReference type="InterPro" id="IPR027256">
    <property type="entry name" value="P-typ_ATPase_IB"/>
</dbReference>
<dbReference type="Gene3D" id="2.70.150.10">
    <property type="entry name" value="Calcium-transporting ATPase, cytoplasmic transduction domain A"/>
    <property type="match status" value="1"/>
</dbReference>
<gene>
    <name evidence="12" type="primary">cadA</name>
    <name evidence="12" type="ORF">GC250_09370</name>
</gene>
<dbReference type="CDD" id="cd00371">
    <property type="entry name" value="HMA"/>
    <property type="match status" value="1"/>
</dbReference>
<dbReference type="PANTHER" id="PTHR43520">
    <property type="entry name" value="ATP7, ISOFORM B"/>
    <property type="match status" value="1"/>
</dbReference>
<dbReference type="InterPro" id="IPR008250">
    <property type="entry name" value="ATPase_P-typ_transduc_dom_A_sf"/>
</dbReference>
<dbReference type="InterPro" id="IPR023299">
    <property type="entry name" value="ATPase_P-typ_cyto_dom_N"/>
</dbReference>
<keyword evidence="6" id="KW-0067">ATP-binding</keyword>
<evidence type="ECO:0000256" key="1">
    <source>
        <dbReference type="ARBA" id="ARBA00004127"/>
    </source>
</evidence>
<evidence type="ECO:0000313" key="13">
    <source>
        <dbReference type="Proteomes" id="UP000470772"/>
    </source>
</evidence>
<comment type="subcellular location">
    <subcellularLocation>
        <location evidence="1">Endomembrane system</location>
        <topology evidence="1">Multi-pass membrane protein</topology>
    </subcellularLocation>
</comment>
<dbReference type="PROSITE" id="PS50846">
    <property type="entry name" value="HMA_2"/>
    <property type="match status" value="1"/>
</dbReference>
<dbReference type="EC" id="3.6.3.3" evidence="12"/>
<dbReference type="PRINTS" id="PR00119">
    <property type="entry name" value="CATATPASE"/>
</dbReference>
<dbReference type="InterPro" id="IPR023298">
    <property type="entry name" value="ATPase_P-typ_TM_dom_sf"/>
</dbReference>
<name>A0A6A9QPG9_SULME</name>
<dbReference type="Gene3D" id="3.30.70.100">
    <property type="match status" value="2"/>
</dbReference>
<accession>A0A6A9QPG9</accession>
<evidence type="ECO:0000256" key="3">
    <source>
        <dbReference type="ARBA" id="ARBA00022692"/>
    </source>
</evidence>
<proteinExistence type="inferred from homology"/>
<dbReference type="RefSeq" id="WP_054838708.1">
    <property type="nucleotide sequence ID" value="NZ_BBBY01000015.1"/>
</dbReference>
<dbReference type="InterPro" id="IPR001757">
    <property type="entry name" value="P_typ_ATPase"/>
</dbReference>
<feature type="transmembrane region" description="Helical" evidence="10">
    <location>
        <begin position="702"/>
        <end position="724"/>
    </location>
</feature>
<keyword evidence="7" id="KW-1278">Translocase</keyword>
<keyword evidence="12" id="KW-0378">Hydrolase</keyword>
<feature type="transmembrane region" description="Helical" evidence="10">
    <location>
        <begin position="233"/>
        <end position="257"/>
    </location>
</feature>
<evidence type="ECO:0000256" key="8">
    <source>
        <dbReference type="ARBA" id="ARBA00022989"/>
    </source>
</evidence>
<evidence type="ECO:0000259" key="11">
    <source>
        <dbReference type="PROSITE" id="PS50846"/>
    </source>
</evidence>
<keyword evidence="4" id="KW-0479">Metal-binding</keyword>
<evidence type="ECO:0000256" key="10">
    <source>
        <dbReference type="SAM" id="Phobius"/>
    </source>
</evidence>
<dbReference type="GO" id="GO:0005524">
    <property type="term" value="F:ATP binding"/>
    <property type="evidence" value="ECO:0007669"/>
    <property type="project" value="UniProtKB-KW"/>
</dbReference>
<evidence type="ECO:0000256" key="6">
    <source>
        <dbReference type="ARBA" id="ARBA00022840"/>
    </source>
</evidence>
<dbReference type="PANTHER" id="PTHR43520:SF8">
    <property type="entry name" value="P-TYPE CU(+) TRANSPORTER"/>
    <property type="match status" value="1"/>
</dbReference>
<protein>
    <submittedName>
        <fullName evidence="12">Cadmium-translocating P-type ATPase</fullName>
        <ecNumber evidence="12">3.6.3.3</ecNumber>
    </submittedName>
</protein>
<evidence type="ECO:0000256" key="5">
    <source>
        <dbReference type="ARBA" id="ARBA00022741"/>
    </source>
</evidence>
<dbReference type="GO" id="GO:0005507">
    <property type="term" value="F:copper ion binding"/>
    <property type="evidence" value="ECO:0007669"/>
    <property type="project" value="TreeGrafter"/>
</dbReference>
<evidence type="ECO:0000256" key="7">
    <source>
        <dbReference type="ARBA" id="ARBA00022967"/>
    </source>
</evidence>
<organism evidence="12 13">
    <name type="scientific">Sulfuracidifex metallicus DSM 6482 = JCM 9184</name>
    <dbReference type="NCBI Taxonomy" id="523847"/>
    <lineage>
        <taxon>Archaea</taxon>
        <taxon>Thermoproteota</taxon>
        <taxon>Thermoprotei</taxon>
        <taxon>Sulfolobales</taxon>
        <taxon>Sulfolobaceae</taxon>
        <taxon>Sulfuracidifex</taxon>
    </lineage>
</organism>
<dbReference type="GO" id="GO:0012505">
    <property type="term" value="C:endomembrane system"/>
    <property type="evidence" value="ECO:0007669"/>
    <property type="project" value="UniProtKB-SubCell"/>
</dbReference>
<dbReference type="Pfam" id="PF00122">
    <property type="entry name" value="E1-E2_ATPase"/>
    <property type="match status" value="1"/>
</dbReference>
<dbReference type="SUPFAM" id="SSF56784">
    <property type="entry name" value="HAD-like"/>
    <property type="match status" value="1"/>
</dbReference>
<dbReference type="Proteomes" id="UP000470772">
    <property type="component" value="Unassembled WGS sequence"/>
</dbReference>
<keyword evidence="3 10" id="KW-0812">Transmembrane</keyword>
<dbReference type="NCBIfam" id="TIGR01494">
    <property type="entry name" value="ATPase_P-type"/>
    <property type="match status" value="1"/>
</dbReference>
<dbReference type="SUPFAM" id="SSF55008">
    <property type="entry name" value="HMA, heavy metal-associated domain"/>
    <property type="match status" value="2"/>
</dbReference>
<evidence type="ECO:0000256" key="2">
    <source>
        <dbReference type="ARBA" id="ARBA00006024"/>
    </source>
</evidence>
<keyword evidence="8 10" id="KW-1133">Transmembrane helix</keyword>
<keyword evidence="9 10" id="KW-0472">Membrane</keyword>
<dbReference type="GO" id="GO:0043682">
    <property type="term" value="F:P-type divalent copper transporter activity"/>
    <property type="evidence" value="ECO:0007669"/>
    <property type="project" value="TreeGrafter"/>
</dbReference>
<dbReference type="SUPFAM" id="SSF81665">
    <property type="entry name" value="Calcium ATPase, transmembrane domain M"/>
    <property type="match status" value="1"/>
</dbReference>
<dbReference type="NCBIfam" id="TIGR01512">
    <property type="entry name" value="ATPase-IB2_Cd"/>
    <property type="match status" value="1"/>
</dbReference>
<dbReference type="SUPFAM" id="SSF81653">
    <property type="entry name" value="Calcium ATPase, transduction domain A"/>
    <property type="match status" value="1"/>
</dbReference>
<dbReference type="Gene3D" id="3.40.50.1000">
    <property type="entry name" value="HAD superfamily/HAD-like"/>
    <property type="match status" value="1"/>
</dbReference>
<dbReference type="FunFam" id="3.30.70.100:FF:000005">
    <property type="entry name" value="Copper-exporting P-type ATPase A"/>
    <property type="match status" value="1"/>
</dbReference>
<dbReference type="AlphaFoldDB" id="A0A6A9QPG9"/>
<dbReference type="EMBL" id="WGGD01000005">
    <property type="protein sequence ID" value="MUN29638.1"/>
    <property type="molecule type" value="Genomic_DNA"/>
</dbReference>
<dbReference type="Pfam" id="PF00403">
    <property type="entry name" value="HMA"/>
    <property type="match status" value="1"/>
</dbReference>
<dbReference type="InterPro" id="IPR036412">
    <property type="entry name" value="HAD-like_sf"/>
</dbReference>
<evidence type="ECO:0000256" key="9">
    <source>
        <dbReference type="ARBA" id="ARBA00023136"/>
    </source>
</evidence>
<dbReference type="Gene3D" id="3.40.1110.10">
    <property type="entry name" value="Calcium-transporting ATPase, cytoplasmic domain N"/>
    <property type="match status" value="1"/>
</dbReference>
<dbReference type="OrthoDB" id="8588at2157"/>
<dbReference type="InterPro" id="IPR059000">
    <property type="entry name" value="ATPase_P-type_domA"/>
</dbReference>
<feature type="transmembrane region" description="Helical" evidence="10">
    <location>
        <begin position="415"/>
        <end position="442"/>
    </location>
</feature>
<evidence type="ECO:0000313" key="12">
    <source>
        <dbReference type="EMBL" id="MUN29638.1"/>
    </source>
</evidence>
<keyword evidence="5" id="KW-0547">Nucleotide-binding</keyword>
<dbReference type="InterPro" id="IPR006121">
    <property type="entry name" value="HMA_dom"/>
</dbReference>
<dbReference type="NCBIfam" id="TIGR01525">
    <property type="entry name" value="ATPase-IB_hvy"/>
    <property type="match status" value="1"/>
</dbReference>
<dbReference type="InterPro" id="IPR017969">
    <property type="entry name" value="Heavy-metal-associated_CS"/>
</dbReference>
<dbReference type="GO" id="GO:0016020">
    <property type="term" value="C:membrane"/>
    <property type="evidence" value="ECO:0007669"/>
    <property type="project" value="InterPro"/>
</dbReference>
<dbReference type="PROSITE" id="PS00154">
    <property type="entry name" value="ATPASE_E1_E2"/>
    <property type="match status" value="1"/>
</dbReference>
<dbReference type="NCBIfam" id="TIGR01511">
    <property type="entry name" value="ATPase-IB1_Cu"/>
    <property type="match status" value="1"/>
</dbReference>
<comment type="similarity">
    <text evidence="2">Belongs to the cation transport ATPase (P-type) (TC 3.A.3) family. Type IB subfamily.</text>
</comment>
<dbReference type="GO" id="GO:0016887">
    <property type="term" value="F:ATP hydrolysis activity"/>
    <property type="evidence" value="ECO:0007669"/>
    <property type="project" value="InterPro"/>
</dbReference>
<dbReference type="InterPro" id="IPR018303">
    <property type="entry name" value="ATPase_P-typ_P_site"/>
</dbReference>
<dbReference type="GO" id="GO:0055070">
    <property type="term" value="P:copper ion homeostasis"/>
    <property type="evidence" value="ECO:0007669"/>
    <property type="project" value="TreeGrafter"/>
</dbReference>
<feature type="transmembrane region" description="Helical" evidence="10">
    <location>
        <begin position="387"/>
        <end position="409"/>
    </location>
</feature>
<comment type="caution">
    <text evidence="12">The sequence shown here is derived from an EMBL/GenBank/DDBJ whole genome shotgun (WGS) entry which is preliminary data.</text>
</comment>
<evidence type="ECO:0000256" key="4">
    <source>
        <dbReference type="ARBA" id="ARBA00022723"/>
    </source>
</evidence>
<feature type="domain" description="HMA" evidence="11">
    <location>
        <begin position="16"/>
        <end position="81"/>
    </location>
</feature>
<dbReference type="Pfam" id="PF00702">
    <property type="entry name" value="Hydrolase"/>
    <property type="match status" value="1"/>
</dbReference>
<reference evidence="12 13" key="1">
    <citation type="submission" date="2019-10" db="EMBL/GenBank/DDBJ databases">
        <title>Sequencing and Assembly of Multiple Reported Metal-Biooxidizing Members of the Extremely Thermoacidophilic Archaeal Family Sulfolobaceae.</title>
        <authorList>
            <person name="Counts J.A."/>
            <person name="Kelly R.M."/>
        </authorList>
    </citation>
    <scope>NUCLEOTIDE SEQUENCE [LARGE SCALE GENOMIC DNA]</scope>
    <source>
        <strain evidence="12 13">DSM 6482</strain>
    </source>
</reference>